<protein>
    <submittedName>
        <fullName evidence="6">IclR family transcriptional regulator</fullName>
    </submittedName>
</protein>
<dbReference type="Pfam" id="PF01614">
    <property type="entry name" value="IclR_C"/>
    <property type="match status" value="1"/>
</dbReference>
<dbReference type="AlphaFoldDB" id="A0A933L3F3"/>
<dbReference type="InterPro" id="IPR036390">
    <property type="entry name" value="WH_DNA-bd_sf"/>
</dbReference>
<dbReference type="InterPro" id="IPR029016">
    <property type="entry name" value="GAF-like_dom_sf"/>
</dbReference>
<evidence type="ECO:0000259" key="5">
    <source>
        <dbReference type="PROSITE" id="PS51078"/>
    </source>
</evidence>
<evidence type="ECO:0000313" key="6">
    <source>
        <dbReference type="EMBL" id="MBI4922442.1"/>
    </source>
</evidence>
<dbReference type="SMART" id="SM00346">
    <property type="entry name" value="HTH_ICLR"/>
    <property type="match status" value="1"/>
</dbReference>
<dbReference type="InterPro" id="IPR014757">
    <property type="entry name" value="Tscrpt_reg_IclR_C"/>
</dbReference>
<evidence type="ECO:0000259" key="4">
    <source>
        <dbReference type="PROSITE" id="PS51077"/>
    </source>
</evidence>
<evidence type="ECO:0000256" key="3">
    <source>
        <dbReference type="ARBA" id="ARBA00023163"/>
    </source>
</evidence>
<dbReference type="Pfam" id="PF09339">
    <property type="entry name" value="HTH_IclR"/>
    <property type="match status" value="1"/>
</dbReference>
<dbReference type="PROSITE" id="PS51078">
    <property type="entry name" value="ICLR_ED"/>
    <property type="match status" value="1"/>
</dbReference>
<dbReference type="GO" id="GO:0045892">
    <property type="term" value="P:negative regulation of DNA-templated transcription"/>
    <property type="evidence" value="ECO:0007669"/>
    <property type="project" value="TreeGrafter"/>
</dbReference>
<dbReference type="Proteomes" id="UP000782610">
    <property type="component" value="Unassembled WGS sequence"/>
</dbReference>
<comment type="caution">
    <text evidence="6">The sequence shown here is derived from an EMBL/GenBank/DDBJ whole genome shotgun (WGS) entry which is preliminary data.</text>
</comment>
<dbReference type="SUPFAM" id="SSF46785">
    <property type="entry name" value="Winged helix' DNA-binding domain"/>
    <property type="match status" value="1"/>
</dbReference>
<dbReference type="SUPFAM" id="SSF55781">
    <property type="entry name" value="GAF domain-like"/>
    <property type="match status" value="1"/>
</dbReference>
<keyword evidence="1" id="KW-0805">Transcription regulation</keyword>
<gene>
    <name evidence="6" type="ORF">HY834_11890</name>
</gene>
<keyword evidence="2" id="KW-0238">DNA-binding</keyword>
<dbReference type="PANTHER" id="PTHR30136:SF24">
    <property type="entry name" value="HTH-TYPE TRANSCRIPTIONAL REPRESSOR ALLR"/>
    <property type="match status" value="1"/>
</dbReference>
<dbReference type="InterPro" id="IPR050707">
    <property type="entry name" value="HTH_MetabolicPath_Reg"/>
</dbReference>
<feature type="domain" description="HTH iclR-type" evidence="4">
    <location>
        <begin position="12"/>
        <end position="73"/>
    </location>
</feature>
<dbReference type="PANTHER" id="PTHR30136">
    <property type="entry name" value="HELIX-TURN-HELIX TRANSCRIPTIONAL REGULATOR, ICLR FAMILY"/>
    <property type="match status" value="1"/>
</dbReference>
<proteinExistence type="predicted"/>
<reference evidence="6" key="1">
    <citation type="submission" date="2020-07" db="EMBL/GenBank/DDBJ databases">
        <title>Huge and variable diversity of episymbiotic CPR bacteria and DPANN archaea in groundwater ecosystems.</title>
        <authorList>
            <person name="He C.Y."/>
            <person name="Keren R."/>
            <person name="Whittaker M."/>
            <person name="Farag I.F."/>
            <person name="Doudna J."/>
            <person name="Cate J.H.D."/>
            <person name="Banfield J.F."/>
        </authorList>
    </citation>
    <scope>NUCLEOTIDE SEQUENCE</scope>
    <source>
        <strain evidence="6">NC_groundwater_1586_Pr3_B-0.1um_66_15</strain>
    </source>
</reference>
<evidence type="ECO:0000313" key="7">
    <source>
        <dbReference type="Proteomes" id="UP000782610"/>
    </source>
</evidence>
<keyword evidence="3" id="KW-0804">Transcription</keyword>
<feature type="domain" description="IclR-ED" evidence="5">
    <location>
        <begin position="74"/>
        <end position="257"/>
    </location>
</feature>
<dbReference type="GO" id="GO:0003700">
    <property type="term" value="F:DNA-binding transcription factor activity"/>
    <property type="evidence" value="ECO:0007669"/>
    <property type="project" value="TreeGrafter"/>
</dbReference>
<dbReference type="InterPro" id="IPR036388">
    <property type="entry name" value="WH-like_DNA-bd_sf"/>
</dbReference>
<dbReference type="PROSITE" id="PS51077">
    <property type="entry name" value="HTH_ICLR"/>
    <property type="match status" value="1"/>
</dbReference>
<name>A0A933L3F3_9HYPH</name>
<evidence type="ECO:0000256" key="2">
    <source>
        <dbReference type="ARBA" id="ARBA00023125"/>
    </source>
</evidence>
<dbReference type="GO" id="GO:0003677">
    <property type="term" value="F:DNA binding"/>
    <property type="evidence" value="ECO:0007669"/>
    <property type="project" value="UniProtKB-KW"/>
</dbReference>
<organism evidence="6 7">
    <name type="scientific">Devosia nanyangense</name>
    <dbReference type="NCBI Taxonomy" id="1228055"/>
    <lineage>
        <taxon>Bacteria</taxon>
        <taxon>Pseudomonadati</taxon>
        <taxon>Pseudomonadota</taxon>
        <taxon>Alphaproteobacteria</taxon>
        <taxon>Hyphomicrobiales</taxon>
        <taxon>Devosiaceae</taxon>
        <taxon>Devosia</taxon>
    </lineage>
</organism>
<evidence type="ECO:0000256" key="1">
    <source>
        <dbReference type="ARBA" id="ARBA00023015"/>
    </source>
</evidence>
<dbReference type="Gene3D" id="3.30.450.40">
    <property type="match status" value="1"/>
</dbReference>
<dbReference type="EMBL" id="JACRAF010000031">
    <property type="protein sequence ID" value="MBI4922442.1"/>
    <property type="molecule type" value="Genomic_DNA"/>
</dbReference>
<dbReference type="Gene3D" id="1.10.10.10">
    <property type="entry name" value="Winged helix-like DNA-binding domain superfamily/Winged helix DNA-binding domain"/>
    <property type="match status" value="1"/>
</dbReference>
<dbReference type="InterPro" id="IPR005471">
    <property type="entry name" value="Tscrpt_reg_IclR_N"/>
</dbReference>
<sequence length="257" mass="28049">MVRRAEQSNYSLESIDRMALVLKALEQAPEQTLEQIARLSGLNESTALRYLLSLSKHEMVERNEASGRFRLGLSLFRLGSRSIEYRDIVTLSLPVMERLLAQFGESVNLATRQQGQVMLLRVLESATPTRKGAKAGETDAWHATSLGKALLAAMPGAEATSILKGGPLAAYTPTTLTRYDDLLRDLERAQTRGYAIDDEESVEGLRCVGAAIRDHAGVPRYALSVSGPKSRMPYQRTEEIGTAVMKGAAEVSRALGA</sequence>
<accession>A0A933L3F3</accession>